<proteinExistence type="predicted"/>
<dbReference type="PANTHER" id="PTHR37957">
    <property type="entry name" value="BLR7070 PROTEIN"/>
    <property type="match status" value="1"/>
</dbReference>
<feature type="domain" description="Phytase-like" evidence="2">
    <location>
        <begin position="63"/>
        <end position="338"/>
    </location>
</feature>
<evidence type="ECO:0000313" key="4">
    <source>
        <dbReference type="Proteomes" id="UP000680750"/>
    </source>
</evidence>
<dbReference type="InterPro" id="IPR027372">
    <property type="entry name" value="Phytase-like_dom"/>
</dbReference>
<evidence type="ECO:0000256" key="1">
    <source>
        <dbReference type="SAM" id="SignalP"/>
    </source>
</evidence>
<keyword evidence="4" id="KW-1185">Reference proteome</keyword>
<sequence>MIRAMRIRALLAASVTALGTVAAAVPAAAHPGPGRHDAGACSPFVSLRGFSDALDKRKFGDAQVGELSGLQYDGSHLLAVSDTSALWTLTRPTSGLATRPVGYQPLADEHGNAIDSEAIAVDRDGTRLITSEVEPSVRRYDRHGNVLASLPVPDRFRVAPAGEAEENATFEGLTLLPGDRSLIASMESPLSGDGTDADGNGLNRFLRWDRRHGRFEVAAQYAFTVDAGLQISDVQAISPTRLLVLERGWQQGYGNTIRLYEADLAGAQDVTGVRSLADTTVRQARRRLLADIGQCPSDGATAKQPQPNPLLDNIEGMVFTGRHLRDGRRELLMVSDDNLSDEQITRLYSFSVRV</sequence>
<dbReference type="AlphaFoldDB" id="A0A810KUB8"/>
<name>A0A810KUB8_9ACTN</name>
<accession>A0A810KUB8</accession>
<dbReference type="PANTHER" id="PTHR37957:SF1">
    <property type="entry name" value="PHYTASE-LIKE DOMAIN-CONTAINING PROTEIN"/>
    <property type="match status" value="1"/>
</dbReference>
<feature type="signal peptide" evidence="1">
    <location>
        <begin position="1"/>
        <end position="23"/>
    </location>
</feature>
<keyword evidence="1" id="KW-0732">Signal</keyword>
<evidence type="ECO:0000313" key="3">
    <source>
        <dbReference type="EMBL" id="BCJ26833.1"/>
    </source>
</evidence>
<reference evidence="3" key="1">
    <citation type="submission" date="2020-08" db="EMBL/GenBank/DDBJ databases">
        <title>Whole genome shotgun sequence of Actinocatenispora sera NBRC 101916.</title>
        <authorList>
            <person name="Komaki H."/>
            <person name="Tamura T."/>
        </authorList>
    </citation>
    <scope>NUCLEOTIDE SEQUENCE</scope>
    <source>
        <strain evidence="3">NBRC 101916</strain>
    </source>
</reference>
<organism evidence="3 4">
    <name type="scientific">Actinocatenispora sera</name>
    <dbReference type="NCBI Taxonomy" id="390989"/>
    <lineage>
        <taxon>Bacteria</taxon>
        <taxon>Bacillati</taxon>
        <taxon>Actinomycetota</taxon>
        <taxon>Actinomycetes</taxon>
        <taxon>Micromonosporales</taxon>
        <taxon>Micromonosporaceae</taxon>
        <taxon>Actinocatenispora</taxon>
    </lineage>
</organism>
<keyword evidence="3" id="KW-0449">Lipoprotein</keyword>
<gene>
    <name evidence="3" type="ORF">Asera_09410</name>
</gene>
<feature type="chain" id="PRO_5038983704" evidence="1">
    <location>
        <begin position="24"/>
        <end position="354"/>
    </location>
</feature>
<protein>
    <submittedName>
        <fullName evidence="3">Lipoprotein</fullName>
    </submittedName>
</protein>
<dbReference type="Pfam" id="PF13449">
    <property type="entry name" value="Phytase-like"/>
    <property type="match status" value="1"/>
</dbReference>
<dbReference type="EMBL" id="AP023354">
    <property type="protein sequence ID" value="BCJ26833.1"/>
    <property type="molecule type" value="Genomic_DNA"/>
</dbReference>
<evidence type="ECO:0000259" key="2">
    <source>
        <dbReference type="Pfam" id="PF13449"/>
    </source>
</evidence>
<dbReference type="Proteomes" id="UP000680750">
    <property type="component" value="Chromosome"/>
</dbReference>
<dbReference type="SUPFAM" id="SSF50956">
    <property type="entry name" value="Thermostable phytase (3-phytase)"/>
    <property type="match status" value="1"/>
</dbReference>
<dbReference type="KEGG" id="aser:Asera_09410"/>